<dbReference type="InterPro" id="IPR042371">
    <property type="entry name" value="Z_dom"/>
</dbReference>
<dbReference type="OrthoDB" id="6162750at2759"/>
<dbReference type="AlphaFoldDB" id="A0A8S3RW65"/>
<keyword evidence="1" id="KW-0694">RNA-binding</keyword>
<dbReference type="GO" id="GO:0003723">
    <property type="term" value="F:RNA binding"/>
    <property type="evidence" value="ECO:0007669"/>
    <property type="project" value="UniProtKB-KW"/>
</dbReference>
<feature type="region of interest" description="Disordered" evidence="2">
    <location>
        <begin position="453"/>
        <end position="494"/>
    </location>
</feature>
<feature type="region of interest" description="Disordered" evidence="2">
    <location>
        <begin position="1"/>
        <end position="26"/>
    </location>
</feature>
<dbReference type="InterPro" id="IPR043504">
    <property type="entry name" value="Peptidase_S1_PA_chymotrypsin"/>
</dbReference>
<feature type="domain" description="Z-binding" evidence="3">
    <location>
        <begin position="392"/>
        <end position="434"/>
    </location>
</feature>
<dbReference type="InterPro" id="IPR036388">
    <property type="entry name" value="WH-like_DNA-bd_sf"/>
</dbReference>
<accession>A0A8S3RW65</accession>
<evidence type="ECO:0000259" key="3">
    <source>
        <dbReference type="Pfam" id="PF02295"/>
    </source>
</evidence>
<protein>
    <recommendedName>
        <fullName evidence="3">Z-binding domain-containing protein</fullName>
    </recommendedName>
</protein>
<dbReference type="EMBL" id="CAJPWZ010001251">
    <property type="protein sequence ID" value="CAG2211033.1"/>
    <property type="molecule type" value="Genomic_DNA"/>
</dbReference>
<dbReference type="Gene3D" id="1.10.10.10">
    <property type="entry name" value="Winged helix-like DNA-binding domain superfamily/Winged helix DNA-binding domain"/>
    <property type="match status" value="1"/>
</dbReference>
<dbReference type="GO" id="GO:0003726">
    <property type="term" value="F:double-stranded RNA adenosine deaminase activity"/>
    <property type="evidence" value="ECO:0007669"/>
    <property type="project" value="InterPro"/>
</dbReference>
<evidence type="ECO:0000256" key="1">
    <source>
        <dbReference type="ARBA" id="ARBA00022884"/>
    </source>
</evidence>
<dbReference type="Gene3D" id="2.40.10.10">
    <property type="entry name" value="Trypsin-like serine proteases"/>
    <property type="match status" value="1"/>
</dbReference>
<gene>
    <name evidence="4" type="ORF">MEDL_25072</name>
</gene>
<dbReference type="Proteomes" id="UP000683360">
    <property type="component" value="Unassembled WGS sequence"/>
</dbReference>
<organism evidence="4 5">
    <name type="scientific">Mytilus edulis</name>
    <name type="common">Blue mussel</name>
    <dbReference type="NCBI Taxonomy" id="6550"/>
    <lineage>
        <taxon>Eukaryota</taxon>
        <taxon>Metazoa</taxon>
        <taxon>Spiralia</taxon>
        <taxon>Lophotrochozoa</taxon>
        <taxon>Mollusca</taxon>
        <taxon>Bivalvia</taxon>
        <taxon>Autobranchia</taxon>
        <taxon>Pteriomorphia</taxon>
        <taxon>Mytilida</taxon>
        <taxon>Mytiloidea</taxon>
        <taxon>Mytilidae</taxon>
        <taxon>Mytilinae</taxon>
        <taxon>Mytilus</taxon>
    </lineage>
</organism>
<keyword evidence="5" id="KW-1185">Reference proteome</keyword>
<evidence type="ECO:0000313" key="5">
    <source>
        <dbReference type="Proteomes" id="UP000683360"/>
    </source>
</evidence>
<dbReference type="SUPFAM" id="SSF50494">
    <property type="entry name" value="Trypsin-like serine proteases"/>
    <property type="match status" value="1"/>
</dbReference>
<name>A0A8S3RW65_MYTED</name>
<feature type="compositionally biased region" description="Basic and acidic residues" evidence="2">
    <location>
        <begin position="14"/>
        <end position="26"/>
    </location>
</feature>
<proteinExistence type="predicted"/>
<dbReference type="InterPro" id="IPR009003">
    <property type="entry name" value="Peptidase_S1_PA"/>
</dbReference>
<evidence type="ECO:0000256" key="2">
    <source>
        <dbReference type="SAM" id="MobiDB-lite"/>
    </source>
</evidence>
<dbReference type="Pfam" id="PF02295">
    <property type="entry name" value="z-alpha"/>
    <property type="match status" value="1"/>
</dbReference>
<reference evidence="4" key="1">
    <citation type="submission" date="2021-03" db="EMBL/GenBank/DDBJ databases">
        <authorList>
            <person name="Bekaert M."/>
        </authorList>
    </citation>
    <scope>NUCLEOTIDE SEQUENCE</scope>
</reference>
<comment type="caution">
    <text evidence="4">The sequence shown here is derived from an EMBL/GenBank/DDBJ whole genome shotgun (WGS) entry which is preliminary data.</text>
</comment>
<sequence length="494" mass="55433">MNKFDEFSGQSVAKNERDIEHVEPESLRPTSICSLETMNVLTEVSKSVGYITGKKGSGTCWRVGNDKIITAAHVVNQNIFNTVLNMPYEEDLKSVKLKPDDEKQFPPPIETFQKLDPKKDDDKEIFLISHNKEKRLEDLEKICRKYGKEDGYKEVDRNDRLVIQCEFVGGASGSPGIVIYNNVAHVVFVYIRGFPSFYHSQQFPEEERRKFPSDKLLQQGVNIGDLFDTMSKTKLTLNFVMKFFPEEAKKQQSSQHIEIDGRDKFTVDAVQDLCAGIENTSLYSRTNEDTVLMFTTSCKKKNTKGASSNTSEETNLKAAATASGQYFNEPERYNSEQTCPKTTTPATAGHLNIATSAPVNLHQQTEIDQRLKPTLEILKNIISVFVEPNMDLKANVVAQRSGVGKTAKSVNKYLYSLEKKKVLQKSAGGTPKWNRGTLTQYSEKDLLECAAETVHGSTSNTAQTQSLDPNNQEGRRKRGDASIREHGIQLTTAF</sequence>
<evidence type="ECO:0000313" key="4">
    <source>
        <dbReference type="EMBL" id="CAG2211033.1"/>
    </source>
</evidence>
<feature type="compositionally biased region" description="Polar residues" evidence="2">
    <location>
        <begin position="455"/>
        <end position="472"/>
    </location>
</feature>